<proteinExistence type="predicted"/>
<evidence type="ECO:0000313" key="1">
    <source>
        <dbReference type="EMBL" id="GAO98680.1"/>
    </source>
</evidence>
<keyword evidence="2" id="KW-1185">Reference proteome</keyword>
<protein>
    <submittedName>
        <fullName evidence="1">Uncharacterized protein</fullName>
    </submittedName>
</protein>
<gene>
    <name evidence="1" type="ORF">Cva_01344</name>
</gene>
<dbReference type="EMBL" id="BBVC01000079">
    <property type="protein sequence ID" value="GAO98680.1"/>
    <property type="molecule type" value="Genomic_DNA"/>
</dbReference>
<dbReference type="Proteomes" id="UP000036771">
    <property type="component" value="Unassembled WGS sequence"/>
</dbReference>
<comment type="caution">
    <text evidence="1">The sequence shown here is derived from an EMBL/GenBank/DDBJ whole genome shotgun (WGS) entry which is preliminary data.</text>
</comment>
<accession>A0A0K8MDQ6</accession>
<evidence type="ECO:0000313" key="2">
    <source>
        <dbReference type="Proteomes" id="UP000036771"/>
    </source>
</evidence>
<dbReference type="OrthoDB" id="9801263at2"/>
<sequence length="211" mass="24763">MRIGWIFPTKQIIIVGEKSACRYRFRFGRFHSKEPLPLTLLSSQKGTLFFDTLSRDFHIDKAPKLKLLDRKPFLYQALTSHFKTAKWLSYYWLSADRYLALKINPAPILSFSMDRITCGMLEGELGRLKVFEKGEGLILAPSKDGKVREIYLKNHFPHFIRLMDAQGIDWDTEIDALKRYFERHYQVNPQALNMVWWGPNLPSSQKLKTYS</sequence>
<reference evidence="1 2" key="1">
    <citation type="submission" date="2015-03" db="EMBL/GenBank/DDBJ databases">
        <title>Caedibacter varicaedens, whole genome shotgun sequence.</title>
        <authorList>
            <person name="Suzuki H."/>
            <person name="Dapper A.L."/>
            <person name="Gibson A.K."/>
            <person name="Jackson C."/>
            <person name="Lee H."/>
            <person name="Pejaver V.R."/>
            <person name="Doak T."/>
            <person name="Lynch M."/>
        </authorList>
    </citation>
    <scope>NUCLEOTIDE SEQUENCE [LARGE SCALE GENOMIC DNA]</scope>
</reference>
<dbReference type="STRING" id="1629334.Cva_01344"/>
<name>A0A0K8MDQ6_9PROT</name>
<dbReference type="AlphaFoldDB" id="A0A0K8MDQ6"/>
<organism evidence="1 2">
    <name type="scientific">Caedimonas varicaedens</name>
    <dbReference type="NCBI Taxonomy" id="1629334"/>
    <lineage>
        <taxon>Bacteria</taxon>
        <taxon>Pseudomonadati</taxon>
        <taxon>Pseudomonadota</taxon>
        <taxon>Alphaproteobacteria</taxon>
        <taxon>Holosporales</taxon>
        <taxon>Caedimonadaceae</taxon>
        <taxon>Caedimonas</taxon>
    </lineage>
</organism>